<dbReference type="Proteomes" id="UP001314169">
    <property type="component" value="Chromosome 18"/>
</dbReference>
<name>A0ABN9ZLS5_PIPNA</name>
<feature type="region of interest" description="Disordered" evidence="1">
    <location>
        <begin position="97"/>
        <end position="123"/>
    </location>
</feature>
<reference evidence="2" key="1">
    <citation type="submission" date="2023-12" db="EMBL/GenBank/DDBJ databases">
        <authorList>
            <person name="Brown T."/>
        </authorList>
    </citation>
    <scope>NUCLEOTIDE SEQUENCE</scope>
</reference>
<gene>
    <name evidence="2" type="ORF">MPIPNATIZW_LOCUS7566</name>
</gene>
<organism evidence="2 3">
    <name type="scientific">Pipistrellus nathusii</name>
    <name type="common">Nathusius' pipistrelle</name>
    <dbReference type="NCBI Taxonomy" id="59473"/>
    <lineage>
        <taxon>Eukaryota</taxon>
        <taxon>Metazoa</taxon>
        <taxon>Chordata</taxon>
        <taxon>Craniata</taxon>
        <taxon>Vertebrata</taxon>
        <taxon>Euteleostomi</taxon>
        <taxon>Mammalia</taxon>
        <taxon>Eutheria</taxon>
        <taxon>Laurasiatheria</taxon>
        <taxon>Chiroptera</taxon>
        <taxon>Yangochiroptera</taxon>
        <taxon>Vespertilionidae</taxon>
        <taxon>Pipistrellus</taxon>
    </lineage>
</organism>
<sequence length="123" mass="13365">MAGYGHTFHCKDVKKKKKKKKNQSDYNQIPKTTDPACVETLASAKETASHVRTVSSSSVCFLDKATSYRCWRNGPGHPSADAGLAVRYPVEDVEEEGCARQGGVGPGASLERSRSAHARGWKL</sequence>
<evidence type="ECO:0000256" key="1">
    <source>
        <dbReference type="SAM" id="MobiDB-lite"/>
    </source>
</evidence>
<keyword evidence="3" id="KW-1185">Reference proteome</keyword>
<evidence type="ECO:0000313" key="2">
    <source>
        <dbReference type="EMBL" id="CAK6439260.1"/>
    </source>
</evidence>
<feature type="compositionally biased region" description="Basic residues" evidence="1">
    <location>
        <begin position="12"/>
        <end position="21"/>
    </location>
</feature>
<dbReference type="EMBL" id="OY882875">
    <property type="protein sequence ID" value="CAK6439260.1"/>
    <property type="molecule type" value="Genomic_DNA"/>
</dbReference>
<protein>
    <submittedName>
        <fullName evidence="2">Uncharacterized protein</fullName>
    </submittedName>
</protein>
<evidence type="ECO:0000313" key="3">
    <source>
        <dbReference type="Proteomes" id="UP001314169"/>
    </source>
</evidence>
<accession>A0ABN9ZLS5</accession>
<feature type="region of interest" description="Disordered" evidence="1">
    <location>
        <begin position="1"/>
        <end position="32"/>
    </location>
</feature>
<proteinExistence type="predicted"/>